<keyword evidence="1" id="KW-0560">Oxidoreductase</keyword>
<dbReference type="GO" id="GO:0016491">
    <property type="term" value="F:oxidoreductase activity"/>
    <property type="evidence" value="ECO:0007669"/>
    <property type="project" value="UniProtKB-KW"/>
</dbReference>
<dbReference type="Gene3D" id="3.40.605.10">
    <property type="entry name" value="Aldehyde Dehydrogenase, Chain A, domain 1"/>
    <property type="match status" value="1"/>
</dbReference>
<dbReference type="InterPro" id="IPR016162">
    <property type="entry name" value="Ald_DH_N"/>
</dbReference>
<protein>
    <submittedName>
        <fullName evidence="2">Betaine-aldehyde dehydrogenase</fullName>
    </submittedName>
</protein>
<dbReference type="InterPro" id="IPR016161">
    <property type="entry name" value="Ald_DH/histidinol_DH"/>
</dbReference>
<dbReference type="Proteomes" id="UP000242972">
    <property type="component" value="Unassembled WGS sequence"/>
</dbReference>
<evidence type="ECO:0000313" key="3">
    <source>
        <dbReference type="Proteomes" id="UP000242972"/>
    </source>
</evidence>
<dbReference type="EMBL" id="PXYW01000025">
    <property type="protein sequence ID" value="PSR33195.1"/>
    <property type="molecule type" value="Genomic_DNA"/>
</dbReference>
<gene>
    <name evidence="2" type="ORF">C7B46_11095</name>
</gene>
<comment type="caution">
    <text evidence="2">The sequence shown here is derived from an EMBL/GenBank/DDBJ whole genome shotgun (WGS) entry which is preliminary data.</text>
</comment>
<feature type="non-terminal residue" evidence="2">
    <location>
        <position position="55"/>
    </location>
</feature>
<name>A0A2T2XFB5_9FIRM</name>
<dbReference type="AlphaFoldDB" id="A0A2T2XFB5"/>
<organism evidence="2 3">
    <name type="scientific">Sulfobacillus benefaciens</name>
    <dbReference type="NCBI Taxonomy" id="453960"/>
    <lineage>
        <taxon>Bacteria</taxon>
        <taxon>Bacillati</taxon>
        <taxon>Bacillota</taxon>
        <taxon>Clostridia</taxon>
        <taxon>Eubacteriales</taxon>
        <taxon>Clostridiales Family XVII. Incertae Sedis</taxon>
        <taxon>Sulfobacillus</taxon>
    </lineage>
</organism>
<evidence type="ECO:0000313" key="2">
    <source>
        <dbReference type="EMBL" id="PSR33195.1"/>
    </source>
</evidence>
<proteinExistence type="predicted"/>
<accession>A0A2T2XFB5</accession>
<sequence length="55" mass="6283">MTQQLQSETRVREFISRSHQHYIDGNWVSSVSGKSMDDMDPSTREVLTQVARGEA</sequence>
<reference evidence="2 3" key="1">
    <citation type="journal article" date="2014" name="BMC Genomics">
        <title>Comparison of environmental and isolate Sulfobacillus genomes reveals diverse carbon, sulfur, nitrogen, and hydrogen metabolisms.</title>
        <authorList>
            <person name="Justice N.B."/>
            <person name="Norman A."/>
            <person name="Brown C.T."/>
            <person name="Singh A."/>
            <person name="Thomas B.C."/>
            <person name="Banfield J.F."/>
        </authorList>
    </citation>
    <scope>NUCLEOTIDE SEQUENCE [LARGE SCALE GENOMIC DNA]</scope>
    <source>
        <strain evidence="2">AMDSBA4</strain>
    </source>
</reference>
<evidence type="ECO:0000256" key="1">
    <source>
        <dbReference type="ARBA" id="ARBA00023002"/>
    </source>
</evidence>
<dbReference type="SUPFAM" id="SSF53720">
    <property type="entry name" value="ALDH-like"/>
    <property type="match status" value="1"/>
</dbReference>